<dbReference type="Gene3D" id="3.90.1750.20">
    <property type="entry name" value="Putative Large Serine Recombinase, Chain B, Domain 2"/>
    <property type="match status" value="1"/>
</dbReference>
<dbReference type="InterPro" id="IPR036162">
    <property type="entry name" value="Resolvase-like_N_sf"/>
</dbReference>
<dbReference type="InterPro" id="IPR025827">
    <property type="entry name" value="Zn_ribbon_recom_dom"/>
</dbReference>
<organism evidence="4 5">
    <name type="scientific">Clostridium kluyveri (strain NBRC 12016)</name>
    <dbReference type="NCBI Taxonomy" id="583346"/>
    <lineage>
        <taxon>Bacteria</taxon>
        <taxon>Bacillati</taxon>
        <taxon>Bacillota</taxon>
        <taxon>Clostridia</taxon>
        <taxon>Eubacteriales</taxon>
        <taxon>Clostridiaceae</taxon>
        <taxon>Clostridium</taxon>
    </lineage>
</organism>
<sequence length="551" mass="63799">MRCIFMIAAIYSRKSKFSEKGESVENQIEMCKEYLRRNYSKVEDIRIYEDEGFSGGNINRPEFKKLLIDAKKNKFNVLICYRLDRISRNVADFSNTIEELQKHNIDFVSIKEQFDTSSPMGRAMMNIAAVFAQLERETIAERIKDNMLELAKTGRWLGGTPPLGYKSEAVEYSNQYGKDKKMFKLSIVPEEIETVKLIYKLYLEKRGFASVATHMCKNKYKGKNGGEFSRATVEQIIINPVYCISDENIFKWFKEQDTTTYGVPDGMHGLMVYNKRKESGKKPNSIDQWIVSIGRHEGIIPSDMWIKCQDILRENKAKTSPRSGTGNKFLLSGMVVCGECGSGMASWSHYNQKRNFMERYYRCNLKNRASNRCSNKMLNAYKAEEYIENYLLGLDIGSLISTYNEKDKPKADKDSIVKKLSKLKKQVDDNNKIIKGLVRKLALEENIELIQTLKEEIGDTKIENNELQKQITELTNSIEDYEVKEDFVKMIEEALVNFKKFYKLVDVDSKRILIKSLVKNIIWHGENETLEINPLISNKSTPQGIVRRRNY</sequence>
<dbReference type="Pfam" id="PF00239">
    <property type="entry name" value="Resolvase"/>
    <property type="match status" value="1"/>
</dbReference>
<evidence type="ECO:0000259" key="3">
    <source>
        <dbReference type="PROSITE" id="PS51737"/>
    </source>
</evidence>
<dbReference type="InterPro" id="IPR050639">
    <property type="entry name" value="SSR_resolvase"/>
</dbReference>
<dbReference type="KEGG" id="ckr:CKR_2928"/>
<reference evidence="5" key="1">
    <citation type="submission" date="2005-09" db="EMBL/GenBank/DDBJ databases">
        <title>Complete genome sequence of Clostridium kluyveri and comparative genomics of Clostridia species.</title>
        <authorList>
            <person name="Inui M."/>
            <person name="Nonaka H."/>
            <person name="Shinoda Y."/>
            <person name="Ikenaga Y."/>
            <person name="Abe M."/>
            <person name="Naito K."/>
            <person name="Vertes A.A."/>
            <person name="Yukawa H."/>
        </authorList>
    </citation>
    <scope>NUCLEOTIDE SEQUENCE [LARGE SCALE GENOMIC DNA]</scope>
    <source>
        <strain evidence="5">NBRC 12016</strain>
    </source>
</reference>
<dbReference type="HOGENOM" id="CLU_010686_18_14_9"/>
<dbReference type="EMBL" id="AP009049">
    <property type="protein sequence ID" value="BAH07979.1"/>
    <property type="molecule type" value="Genomic_DNA"/>
</dbReference>
<dbReference type="PANTHER" id="PTHR30461:SF23">
    <property type="entry name" value="DNA RECOMBINASE-RELATED"/>
    <property type="match status" value="1"/>
</dbReference>
<accession>B9E654</accession>
<dbReference type="InterPro" id="IPR011109">
    <property type="entry name" value="DNA_bind_recombinase_dom"/>
</dbReference>
<feature type="domain" description="Resolvase/invertase-type recombinase catalytic" evidence="2">
    <location>
        <begin position="7"/>
        <end position="154"/>
    </location>
</feature>
<evidence type="ECO:0000259" key="2">
    <source>
        <dbReference type="PROSITE" id="PS51736"/>
    </source>
</evidence>
<protein>
    <recommendedName>
        <fullName evidence="6">Recombinase family protein</fullName>
    </recommendedName>
</protein>
<name>B9E654_CLOK1</name>
<dbReference type="SMART" id="SM00857">
    <property type="entry name" value="Resolvase"/>
    <property type="match status" value="1"/>
</dbReference>
<evidence type="ECO:0000313" key="5">
    <source>
        <dbReference type="Proteomes" id="UP000007969"/>
    </source>
</evidence>
<keyword evidence="1" id="KW-0175">Coiled coil</keyword>
<dbReference type="Pfam" id="PF07508">
    <property type="entry name" value="Recombinase"/>
    <property type="match status" value="1"/>
</dbReference>
<dbReference type="PROSITE" id="PS51736">
    <property type="entry name" value="RECOMBINASES_3"/>
    <property type="match status" value="1"/>
</dbReference>
<dbReference type="CDD" id="cd03768">
    <property type="entry name" value="SR_ResInv"/>
    <property type="match status" value="1"/>
</dbReference>
<feature type="domain" description="Recombinase" evidence="3">
    <location>
        <begin position="162"/>
        <end position="318"/>
    </location>
</feature>
<evidence type="ECO:0008006" key="6">
    <source>
        <dbReference type="Google" id="ProtNLM"/>
    </source>
</evidence>
<gene>
    <name evidence="4" type="ordered locus">CKR_2928</name>
</gene>
<dbReference type="PROSITE" id="PS51737">
    <property type="entry name" value="RECOMBINASE_DNA_BIND"/>
    <property type="match status" value="1"/>
</dbReference>
<proteinExistence type="predicted"/>
<dbReference type="InterPro" id="IPR038109">
    <property type="entry name" value="DNA_bind_recomb_sf"/>
</dbReference>
<dbReference type="GO" id="GO:0003677">
    <property type="term" value="F:DNA binding"/>
    <property type="evidence" value="ECO:0007669"/>
    <property type="project" value="InterPro"/>
</dbReference>
<dbReference type="InterPro" id="IPR006119">
    <property type="entry name" value="Resolv_N"/>
</dbReference>
<dbReference type="GO" id="GO:0000150">
    <property type="term" value="F:DNA strand exchange activity"/>
    <property type="evidence" value="ECO:0007669"/>
    <property type="project" value="InterPro"/>
</dbReference>
<dbReference type="PANTHER" id="PTHR30461">
    <property type="entry name" value="DNA-INVERTASE FROM LAMBDOID PROPHAGE"/>
    <property type="match status" value="1"/>
</dbReference>
<dbReference type="AlphaFoldDB" id="B9E654"/>
<dbReference type="Gene3D" id="3.40.50.1390">
    <property type="entry name" value="Resolvase, N-terminal catalytic domain"/>
    <property type="match status" value="1"/>
</dbReference>
<dbReference type="Proteomes" id="UP000007969">
    <property type="component" value="Chromosome"/>
</dbReference>
<dbReference type="SUPFAM" id="SSF53041">
    <property type="entry name" value="Resolvase-like"/>
    <property type="match status" value="1"/>
</dbReference>
<evidence type="ECO:0000313" key="4">
    <source>
        <dbReference type="EMBL" id="BAH07979.1"/>
    </source>
</evidence>
<dbReference type="Pfam" id="PF13408">
    <property type="entry name" value="Zn_ribbon_recom"/>
    <property type="match status" value="1"/>
</dbReference>
<evidence type="ECO:0000256" key="1">
    <source>
        <dbReference type="SAM" id="Coils"/>
    </source>
</evidence>
<feature type="coiled-coil region" evidence="1">
    <location>
        <begin position="450"/>
        <end position="484"/>
    </location>
</feature>